<gene>
    <name evidence="2" type="ORF">K466DRAFT_66440</name>
</gene>
<evidence type="ECO:0000313" key="3">
    <source>
        <dbReference type="Proteomes" id="UP000308197"/>
    </source>
</evidence>
<dbReference type="Proteomes" id="UP000308197">
    <property type="component" value="Unassembled WGS sequence"/>
</dbReference>
<accession>A0A5C3NQJ0</accession>
<protein>
    <submittedName>
        <fullName evidence="2">Uncharacterized protein</fullName>
    </submittedName>
</protein>
<keyword evidence="3" id="KW-1185">Reference proteome</keyword>
<feature type="region of interest" description="Disordered" evidence="1">
    <location>
        <begin position="136"/>
        <end position="223"/>
    </location>
</feature>
<name>A0A5C3NQJ0_9APHY</name>
<feature type="compositionally biased region" description="Low complexity" evidence="1">
    <location>
        <begin position="136"/>
        <end position="149"/>
    </location>
</feature>
<proteinExistence type="predicted"/>
<dbReference type="InParanoid" id="A0A5C3NQJ0"/>
<organism evidence="2 3">
    <name type="scientific">Polyporus arcularius HHB13444</name>
    <dbReference type="NCBI Taxonomy" id="1314778"/>
    <lineage>
        <taxon>Eukaryota</taxon>
        <taxon>Fungi</taxon>
        <taxon>Dikarya</taxon>
        <taxon>Basidiomycota</taxon>
        <taxon>Agaricomycotina</taxon>
        <taxon>Agaricomycetes</taxon>
        <taxon>Polyporales</taxon>
        <taxon>Polyporaceae</taxon>
        <taxon>Polyporus</taxon>
    </lineage>
</organism>
<feature type="compositionally biased region" description="Basic and acidic residues" evidence="1">
    <location>
        <begin position="102"/>
        <end position="115"/>
    </location>
</feature>
<evidence type="ECO:0000256" key="1">
    <source>
        <dbReference type="SAM" id="MobiDB-lite"/>
    </source>
</evidence>
<dbReference type="AlphaFoldDB" id="A0A5C3NQJ0"/>
<feature type="region of interest" description="Disordered" evidence="1">
    <location>
        <begin position="96"/>
        <end position="123"/>
    </location>
</feature>
<reference evidence="2 3" key="1">
    <citation type="journal article" date="2019" name="Nat. Ecol. Evol.">
        <title>Megaphylogeny resolves global patterns of mushroom evolution.</title>
        <authorList>
            <person name="Varga T."/>
            <person name="Krizsan K."/>
            <person name="Foldi C."/>
            <person name="Dima B."/>
            <person name="Sanchez-Garcia M."/>
            <person name="Sanchez-Ramirez S."/>
            <person name="Szollosi G.J."/>
            <person name="Szarkandi J.G."/>
            <person name="Papp V."/>
            <person name="Albert L."/>
            <person name="Andreopoulos W."/>
            <person name="Angelini C."/>
            <person name="Antonin V."/>
            <person name="Barry K.W."/>
            <person name="Bougher N.L."/>
            <person name="Buchanan P."/>
            <person name="Buyck B."/>
            <person name="Bense V."/>
            <person name="Catcheside P."/>
            <person name="Chovatia M."/>
            <person name="Cooper J."/>
            <person name="Damon W."/>
            <person name="Desjardin D."/>
            <person name="Finy P."/>
            <person name="Geml J."/>
            <person name="Haridas S."/>
            <person name="Hughes K."/>
            <person name="Justo A."/>
            <person name="Karasinski D."/>
            <person name="Kautmanova I."/>
            <person name="Kiss B."/>
            <person name="Kocsube S."/>
            <person name="Kotiranta H."/>
            <person name="LaButti K.M."/>
            <person name="Lechner B.E."/>
            <person name="Liimatainen K."/>
            <person name="Lipzen A."/>
            <person name="Lukacs Z."/>
            <person name="Mihaltcheva S."/>
            <person name="Morgado L.N."/>
            <person name="Niskanen T."/>
            <person name="Noordeloos M.E."/>
            <person name="Ohm R.A."/>
            <person name="Ortiz-Santana B."/>
            <person name="Ovrebo C."/>
            <person name="Racz N."/>
            <person name="Riley R."/>
            <person name="Savchenko A."/>
            <person name="Shiryaev A."/>
            <person name="Soop K."/>
            <person name="Spirin V."/>
            <person name="Szebenyi C."/>
            <person name="Tomsovsky M."/>
            <person name="Tulloss R.E."/>
            <person name="Uehling J."/>
            <person name="Grigoriev I.V."/>
            <person name="Vagvolgyi C."/>
            <person name="Papp T."/>
            <person name="Martin F.M."/>
            <person name="Miettinen O."/>
            <person name="Hibbett D.S."/>
            <person name="Nagy L.G."/>
        </authorList>
    </citation>
    <scope>NUCLEOTIDE SEQUENCE [LARGE SCALE GENOMIC DNA]</scope>
    <source>
        <strain evidence="2 3">HHB13444</strain>
    </source>
</reference>
<dbReference type="EMBL" id="ML212410">
    <property type="protein sequence ID" value="TFK78638.1"/>
    <property type="molecule type" value="Genomic_DNA"/>
</dbReference>
<sequence>MLLLAAPERRCLGLRRGADARSASMSTSRASRFQAWKALNIACRRRLHVARCGPRPLTHSALPGTLAWPTSSSDAAHQSPGRRRWACAAACCSQERYSPGHSVDKGREQRVRVNEPGESSSRLADFEHASNLFPRAAAASPGAPGQPLPGRRRPPGQFGIAPGHVRLADRSSRAARPSPGPFAATRCSSRAHRLGGGRREDARSASASTSIARDSRPAARRRG</sequence>
<evidence type="ECO:0000313" key="2">
    <source>
        <dbReference type="EMBL" id="TFK78638.1"/>
    </source>
</evidence>